<dbReference type="EMBL" id="FTLW01000003">
    <property type="protein sequence ID" value="SIQ62183.1"/>
    <property type="molecule type" value="Genomic_DNA"/>
</dbReference>
<feature type="active site" evidence="4">
    <location>
        <position position="320"/>
    </location>
</feature>
<dbReference type="Gene3D" id="2.40.128.130">
    <property type="entry name" value="Autotransporter beta-domain"/>
    <property type="match status" value="1"/>
</dbReference>
<dbReference type="Pfam" id="PF03797">
    <property type="entry name" value="Autotransporter"/>
    <property type="match status" value="1"/>
</dbReference>
<accession>A0A1N6U9A2</accession>
<dbReference type="CDD" id="cd01847">
    <property type="entry name" value="Triacylglycerol_lipase_like"/>
    <property type="match status" value="1"/>
</dbReference>
<gene>
    <name evidence="6" type="ORF">SAMN05421546_1592</name>
</gene>
<dbReference type="SMART" id="SM00869">
    <property type="entry name" value="Autotransporter"/>
    <property type="match status" value="1"/>
</dbReference>
<name>A0A1N6U9A2_9GAMM</name>
<evidence type="ECO:0000256" key="1">
    <source>
        <dbReference type="ARBA" id="ARBA00008668"/>
    </source>
</evidence>
<dbReference type="InterPro" id="IPR036709">
    <property type="entry name" value="Autotransporte_beta_dom_sf"/>
</dbReference>
<feature type="active site" evidence="4">
    <location>
        <position position="323"/>
    </location>
</feature>
<protein>
    <submittedName>
        <fullName evidence="6">Outer membrane lipase/esterase</fullName>
    </submittedName>
</protein>
<keyword evidence="3" id="KW-0378">Hydrolase</keyword>
<dbReference type="GO" id="GO:0016788">
    <property type="term" value="F:hydrolase activity, acting on ester bonds"/>
    <property type="evidence" value="ECO:0007669"/>
    <property type="project" value="InterPro"/>
</dbReference>
<evidence type="ECO:0000259" key="5">
    <source>
        <dbReference type="PROSITE" id="PS51208"/>
    </source>
</evidence>
<dbReference type="SUPFAM" id="SSF103515">
    <property type="entry name" value="Autotransporter"/>
    <property type="match status" value="1"/>
</dbReference>
<proteinExistence type="inferred from homology"/>
<dbReference type="InterPro" id="IPR036514">
    <property type="entry name" value="SGNH_hydro_sf"/>
</dbReference>
<dbReference type="OrthoDB" id="5292073at2"/>
<evidence type="ECO:0000313" key="7">
    <source>
        <dbReference type="Proteomes" id="UP000241788"/>
    </source>
</evidence>
<dbReference type="SUPFAM" id="SSF52266">
    <property type="entry name" value="SGNH hydrolase"/>
    <property type="match status" value="1"/>
</dbReference>
<comment type="similarity">
    <text evidence="1">Belongs to the 'GDSL' lipolytic enzyme family.</text>
</comment>
<keyword evidence="7" id="KW-1185">Reference proteome</keyword>
<dbReference type="STRING" id="1604334.SAMN05421546_1592"/>
<dbReference type="Gene3D" id="3.40.50.1110">
    <property type="entry name" value="SGNH hydrolase"/>
    <property type="match status" value="1"/>
</dbReference>
<dbReference type="PANTHER" id="PTHR45648">
    <property type="entry name" value="GDSL LIPASE/ACYLHYDROLASE FAMILY PROTEIN (AFU_ORTHOLOGUE AFUA_4G14700)"/>
    <property type="match status" value="1"/>
</dbReference>
<dbReference type="Pfam" id="PF00657">
    <property type="entry name" value="Lipase_GDSL"/>
    <property type="match status" value="1"/>
</dbReference>
<sequence length="649" mass="68846">MLLRRDLYVGVWRGSIGVPFRPTAKRTMTRYARHPLCLTIATALALVASPAFAQSAETFEETVFFGDSLTDAGFFRPLLPASAQPVTGQFTTNPGLVWSQYLADYYGTNASTAWLATGATPRADTGSNYAVGGARVGTDSVGALGYTPSLNSQVTAYLARTGGKANPNALYTVWGGANDLFAVTTPASAPTIIGGAVSAQVGIVGRLQAAGAQYILVPTIPDLGITPGFRAQGAAASAQGTALATNYNNALFSALAAQNLRVIPLNTFTFLREVVADPGAYNIRNVTGTACQPQITAQSLTCNPTSYVTPDAAQAYAFADGVHPTTAAHKILSDYAVATIEGPRQIAILPQSAANIGRLRADMLADHLDARQGVDGSRVWGDVRYDNQRYKRGMAGDGFDGGGLTLTAGYDRRSNALVYGVFGNIGQQRLDYGARRGDYKQKEAGIGGHVGWHGASGWVDGHIGWTQLDFDVDRDVWLGPAMRTHSGSASGENLSAGVSGGWRFEHGRLSHGPVARLLSQRIDVDGYTESQPELSTALAFPDQSFDSLQGSLGWQADFQLQEHLQLFARATMDREFEDAPAQAYAQVTSLPGTMPFAVPAPKFDDEYVTLTYGVRSQVWGLDVLSGSSVTVGHVGGSNLSTYLSVGKRF</sequence>
<evidence type="ECO:0000256" key="3">
    <source>
        <dbReference type="ARBA" id="ARBA00022801"/>
    </source>
</evidence>
<evidence type="ECO:0000256" key="4">
    <source>
        <dbReference type="PIRSR" id="PIRSR037375-1"/>
    </source>
</evidence>
<evidence type="ECO:0000256" key="2">
    <source>
        <dbReference type="ARBA" id="ARBA00022729"/>
    </source>
</evidence>
<keyword evidence="2" id="KW-0732">Signal</keyword>
<dbReference type="InterPro" id="IPR001087">
    <property type="entry name" value="GDSL"/>
</dbReference>
<dbReference type="InterPro" id="IPR017186">
    <property type="entry name" value="Lipase_autotranspt_EstA"/>
</dbReference>
<dbReference type="PANTHER" id="PTHR45648:SF22">
    <property type="entry name" value="GDSL LIPASE_ACYLHYDROLASE FAMILY PROTEIN (AFU_ORTHOLOGUE AFUA_4G14700)"/>
    <property type="match status" value="1"/>
</dbReference>
<feature type="active site" description="Nucleophile" evidence="4">
    <location>
        <position position="68"/>
    </location>
</feature>
<dbReference type="PIRSF" id="PIRSF037375">
    <property type="entry name" value="Autotrns_EstA"/>
    <property type="match status" value="1"/>
</dbReference>
<dbReference type="InterPro" id="IPR051058">
    <property type="entry name" value="GDSL_Est/Lipase"/>
</dbReference>
<evidence type="ECO:0000313" key="6">
    <source>
        <dbReference type="EMBL" id="SIQ62183.1"/>
    </source>
</evidence>
<feature type="domain" description="Autotransporter" evidence="5">
    <location>
        <begin position="372"/>
        <end position="649"/>
    </location>
</feature>
<dbReference type="AlphaFoldDB" id="A0A1N6U9A2"/>
<organism evidence="6 7">
    <name type="scientific">Solilutibacter tolerans</name>
    <dbReference type="NCBI Taxonomy" id="1604334"/>
    <lineage>
        <taxon>Bacteria</taxon>
        <taxon>Pseudomonadati</taxon>
        <taxon>Pseudomonadota</taxon>
        <taxon>Gammaproteobacteria</taxon>
        <taxon>Lysobacterales</taxon>
        <taxon>Lysobacteraceae</taxon>
        <taxon>Solilutibacter</taxon>
    </lineage>
</organism>
<dbReference type="Proteomes" id="UP000241788">
    <property type="component" value="Unassembled WGS sequence"/>
</dbReference>
<reference evidence="7" key="1">
    <citation type="submission" date="2017-01" db="EMBL/GenBank/DDBJ databases">
        <authorList>
            <person name="Varghese N."/>
            <person name="Submissions S."/>
        </authorList>
    </citation>
    <scope>NUCLEOTIDE SEQUENCE [LARGE SCALE GENOMIC DNA]</scope>
    <source>
        <strain evidence="7">UM1</strain>
    </source>
</reference>
<dbReference type="InterPro" id="IPR005546">
    <property type="entry name" value="Autotransporte_beta"/>
</dbReference>
<dbReference type="PROSITE" id="PS51208">
    <property type="entry name" value="AUTOTRANSPORTER"/>
    <property type="match status" value="1"/>
</dbReference>